<evidence type="ECO:0000313" key="2">
    <source>
        <dbReference type="Proteomes" id="UP000594014"/>
    </source>
</evidence>
<sequence length="181" mass="19561">MKKLVVVLMVVLSILFSTVTANAAADPNVMLVNPAPLSTVYSNNLLISVKLTQPKKIKVTVFEEKQIVNGTPTAVNINTLIISNGSVNSANLKPSLIGIPAEFASTNNLSFYTQQINGLTPGLYRIKIDTIDAASSAVLYSSNSYFAVQEKTEEADTKIFETPQSGTMQFLQNLLKTIFGD</sequence>
<gene>
    <name evidence="1" type="ORF">FRZ06_16260</name>
</gene>
<proteinExistence type="predicted"/>
<protein>
    <submittedName>
        <fullName evidence="1">Uncharacterized protein</fullName>
    </submittedName>
</protein>
<organism evidence="1 2">
    <name type="scientific">Anoxybacterium hadale</name>
    <dbReference type="NCBI Taxonomy" id="3408580"/>
    <lineage>
        <taxon>Bacteria</taxon>
        <taxon>Bacillati</taxon>
        <taxon>Bacillota</taxon>
        <taxon>Clostridia</taxon>
        <taxon>Peptostreptococcales</taxon>
        <taxon>Anaerovoracaceae</taxon>
        <taxon>Anoxybacterium</taxon>
    </lineage>
</organism>
<evidence type="ECO:0000313" key="1">
    <source>
        <dbReference type="EMBL" id="QOX64788.1"/>
    </source>
</evidence>
<keyword evidence="2" id="KW-1185">Reference proteome</keyword>
<dbReference type="EMBL" id="CP042469">
    <property type="protein sequence ID" value="QOX64788.1"/>
    <property type="molecule type" value="Genomic_DNA"/>
</dbReference>
<reference evidence="1" key="1">
    <citation type="submission" date="2019-08" db="EMBL/GenBank/DDBJ databases">
        <title>Genome sequence of Clostridiales bacterium MT110.</title>
        <authorList>
            <person name="Cao J."/>
        </authorList>
    </citation>
    <scope>NUCLEOTIDE SEQUENCE</scope>
    <source>
        <strain evidence="1">MT110</strain>
    </source>
</reference>
<dbReference type="Proteomes" id="UP000594014">
    <property type="component" value="Chromosome"/>
</dbReference>
<name>A0ACD1AEU0_9FIRM</name>
<accession>A0ACD1AEU0</accession>